<dbReference type="EMBL" id="BGZK01000116">
    <property type="protein sequence ID" value="GBP20184.1"/>
    <property type="molecule type" value="Genomic_DNA"/>
</dbReference>
<gene>
    <name evidence="1" type="ORF">EVAR_82057_1</name>
</gene>
<dbReference type="Proteomes" id="UP000299102">
    <property type="component" value="Unassembled WGS sequence"/>
</dbReference>
<organism evidence="1 2">
    <name type="scientific">Eumeta variegata</name>
    <name type="common">Bagworm moth</name>
    <name type="synonym">Eumeta japonica</name>
    <dbReference type="NCBI Taxonomy" id="151549"/>
    <lineage>
        <taxon>Eukaryota</taxon>
        <taxon>Metazoa</taxon>
        <taxon>Ecdysozoa</taxon>
        <taxon>Arthropoda</taxon>
        <taxon>Hexapoda</taxon>
        <taxon>Insecta</taxon>
        <taxon>Pterygota</taxon>
        <taxon>Neoptera</taxon>
        <taxon>Endopterygota</taxon>
        <taxon>Lepidoptera</taxon>
        <taxon>Glossata</taxon>
        <taxon>Ditrysia</taxon>
        <taxon>Tineoidea</taxon>
        <taxon>Psychidae</taxon>
        <taxon>Oiketicinae</taxon>
        <taxon>Eumeta</taxon>
    </lineage>
</organism>
<reference evidence="1 2" key="1">
    <citation type="journal article" date="2019" name="Commun. Biol.">
        <title>The bagworm genome reveals a unique fibroin gene that provides high tensile strength.</title>
        <authorList>
            <person name="Kono N."/>
            <person name="Nakamura H."/>
            <person name="Ohtoshi R."/>
            <person name="Tomita M."/>
            <person name="Numata K."/>
            <person name="Arakawa K."/>
        </authorList>
    </citation>
    <scope>NUCLEOTIDE SEQUENCE [LARGE SCALE GENOMIC DNA]</scope>
</reference>
<sequence length="138" mass="16080">MTRDTERPQTINAQDKDGPDAWPAAVDALAPVILTRKRTKGQKCAHVSYEYDERRDTHYYAHHMRVFSLKVGYGRRKMKVESMRWRCDLCVVCGVSLKDRCRNSDVWERCGLKEDVVTGVERGMIRWFGRLEGRMKVG</sequence>
<proteinExistence type="predicted"/>
<dbReference type="OrthoDB" id="425681at2759"/>
<name>A0A4C1U298_EUMVA</name>
<dbReference type="AlphaFoldDB" id="A0A4C1U298"/>
<keyword evidence="2" id="KW-1185">Reference proteome</keyword>
<protein>
    <submittedName>
        <fullName evidence="1">Uncharacterized protein</fullName>
    </submittedName>
</protein>
<evidence type="ECO:0000313" key="1">
    <source>
        <dbReference type="EMBL" id="GBP20184.1"/>
    </source>
</evidence>
<evidence type="ECO:0000313" key="2">
    <source>
        <dbReference type="Proteomes" id="UP000299102"/>
    </source>
</evidence>
<accession>A0A4C1U298</accession>
<comment type="caution">
    <text evidence="1">The sequence shown here is derived from an EMBL/GenBank/DDBJ whole genome shotgun (WGS) entry which is preliminary data.</text>
</comment>